<feature type="compositionally biased region" description="Basic and acidic residues" evidence="1">
    <location>
        <begin position="16"/>
        <end position="25"/>
    </location>
</feature>
<proteinExistence type="predicted"/>
<keyword evidence="2" id="KW-0812">Transmembrane</keyword>
<protein>
    <submittedName>
        <fullName evidence="3">Uncharacterized protein</fullName>
    </submittedName>
</protein>
<keyword evidence="2" id="KW-0472">Membrane</keyword>
<reference evidence="3 4" key="1">
    <citation type="submission" date="2022-07" db="EMBL/GenBank/DDBJ databases">
        <title>Novel species in genus Arthrobacter.</title>
        <authorList>
            <person name="Liu Y."/>
        </authorList>
    </citation>
    <scope>NUCLEOTIDE SEQUENCE [LARGE SCALE GENOMIC DNA]</scope>
    <source>
        <strain evidence="4">zg-Y859</strain>
    </source>
</reference>
<feature type="transmembrane region" description="Helical" evidence="2">
    <location>
        <begin position="84"/>
        <end position="110"/>
    </location>
</feature>
<sequence length="143" mass="15812">MTDGTQHQTKTLPAPDSRHPAPSDEQKRNAFQYVVLFWLLMFATLLSSNLVLPWKLIPLALGIAALVVGIIAVIKLARRRMGPLMPILVSLSLVITALTTLGLAGMTLLWDETMTYESCMRSALTLDGVEACEAEYLPFQQIR</sequence>
<organism evidence="3 4">
    <name type="scientific">Arthrobacter jinronghuae</name>
    <dbReference type="NCBI Taxonomy" id="2964609"/>
    <lineage>
        <taxon>Bacteria</taxon>
        <taxon>Bacillati</taxon>
        <taxon>Actinomycetota</taxon>
        <taxon>Actinomycetes</taxon>
        <taxon>Micrococcales</taxon>
        <taxon>Micrococcaceae</taxon>
        <taxon>Arthrobacter</taxon>
    </lineage>
</organism>
<feature type="region of interest" description="Disordered" evidence="1">
    <location>
        <begin position="1"/>
        <end position="25"/>
    </location>
</feature>
<comment type="caution">
    <text evidence="3">The sequence shown here is derived from an EMBL/GenBank/DDBJ whole genome shotgun (WGS) entry which is preliminary data.</text>
</comment>
<feature type="compositionally biased region" description="Polar residues" evidence="1">
    <location>
        <begin position="1"/>
        <end position="11"/>
    </location>
</feature>
<dbReference type="RefSeq" id="WP_255798467.1">
    <property type="nucleotide sequence ID" value="NZ_CP104263.1"/>
</dbReference>
<accession>A0ABT1NTC3</accession>
<dbReference type="Proteomes" id="UP001206924">
    <property type="component" value="Unassembled WGS sequence"/>
</dbReference>
<dbReference type="EMBL" id="JANFLP010000013">
    <property type="protein sequence ID" value="MCQ1950938.1"/>
    <property type="molecule type" value="Genomic_DNA"/>
</dbReference>
<evidence type="ECO:0000313" key="4">
    <source>
        <dbReference type="Proteomes" id="UP001206924"/>
    </source>
</evidence>
<gene>
    <name evidence="3" type="ORF">NNX28_13500</name>
</gene>
<feature type="transmembrane region" description="Helical" evidence="2">
    <location>
        <begin position="30"/>
        <end position="50"/>
    </location>
</feature>
<evidence type="ECO:0000256" key="1">
    <source>
        <dbReference type="SAM" id="MobiDB-lite"/>
    </source>
</evidence>
<name>A0ABT1NTC3_9MICC</name>
<keyword evidence="4" id="KW-1185">Reference proteome</keyword>
<keyword evidence="2" id="KW-1133">Transmembrane helix</keyword>
<evidence type="ECO:0000256" key="2">
    <source>
        <dbReference type="SAM" id="Phobius"/>
    </source>
</evidence>
<feature type="transmembrane region" description="Helical" evidence="2">
    <location>
        <begin position="56"/>
        <end position="77"/>
    </location>
</feature>
<evidence type="ECO:0000313" key="3">
    <source>
        <dbReference type="EMBL" id="MCQ1950938.1"/>
    </source>
</evidence>